<reference evidence="2" key="2">
    <citation type="submission" date="2021-04" db="EMBL/GenBank/DDBJ databases">
        <authorList>
            <person name="Gilroy R."/>
        </authorList>
    </citation>
    <scope>NUCLEOTIDE SEQUENCE</scope>
    <source>
        <strain evidence="2">CHK180-15479</strain>
    </source>
</reference>
<evidence type="ECO:0000313" key="3">
    <source>
        <dbReference type="Proteomes" id="UP000823910"/>
    </source>
</evidence>
<accession>A0A9D2SH32</accession>
<dbReference type="Pfam" id="PF13472">
    <property type="entry name" value="Lipase_GDSL_2"/>
    <property type="match status" value="1"/>
</dbReference>
<dbReference type="InterPro" id="IPR013830">
    <property type="entry name" value="SGNH_hydro"/>
</dbReference>
<reference evidence="2" key="1">
    <citation type="journal article" date="2021" name="PeerJ">
        <title>Extensive microbial diversity within the chicken gut microbiome revealed by metagenomics and culture.</title>
        <authorList>
            <person name="Gilroy R."/>
            <person name="Ravi A."/>
            <person name="Getino M."/>
            <person name="Pursley I."/>
            <person name="Horton D.L."/>
            <person name="Alikhan N.F."/>
            <person name="Baker D."/>
            <person name="Gharbi K."/>
            <person name="Hall N."/>
            <person name="Watson M."/>
            <person name="Adriaenssens E.M."/>
            <person name="Foster-Nyarko E."/>
            <person name="Jarju S."/>
            <person name="Secka A."/>
            <person name="Antonio M."/>
            <person name="Oren A."/>
            <person name="Chaudhuri R.R."/>
            <person name="La Ragione R."/>
            <person name="Hildebrand F."/>
            <person name="Pallen M.J."/>
        </authorList>
    </citation>
    <scope>NUCLEOTIDE SEQUENCE</scope>
    <source>
        <strain evidence="2">CHK180-15479</strain>
    </source>
</reference>
<sequence length="212" mass="22951">MKTILCFGDSNTYGVNPSGGRHRWNIRWPGRLQALLGAEYEVIEEGYCGRTTVWEDPTAPGRCGIKALPGILENDGIPDLAILALGTNDCKRYFQAKPADIAAGMGRLCHLIRETASDAGTPSPAILLLSPVHILEGIEHSPYDGFAPDAPAKSRALAPLYEKLAARENCLFFDAAGIAQASPIDKLHMEKEAHLAIAQGLLPLIQRTLERI</sequence>
<gene>
    <name evidence="2" type="ORF">H9704_07235</name>
</gene>
<dbReference type="EMBL" id="DWWT01000029">
    <property type="protein sequence ID" value="HJC05930.1"/>
    <property type="molecule type" value="Genomic_DNA"/>
</dbReference>
<dbReference type="InterPro" id="IPR036514">
    <property type="entry name" value="SGNH_hydro_sf"/>
</dbReference>
<dbReference type="Gene3D" id="3.40.50.1110">
    <property type="entry name" value="SGNH hydrolase"/>
    <property type="match status" value="1"/>
</dbReference>
<dbReference type="SUPFAM" id="SSF52266">
    <property type="entry name" value="SGNH hydrolase"/>
    <property type="match status" value="1"/>
</dbReference>
<dbReference type="PANTHER" id="PTHR30383:SF29">
    <property type="entry name" value="SGNH HYDROLASE-TYPE ESTERASE DOMAIN-CONTAINING PROTEIN"/>
    <property type="match status" value="1"/>
</dbReference>
<dbReference type="CDD" id="cd01839">
    <property type="entry name" value="SGNH_arylesterase_like"/>
    <property type="match status" value="1"/>
</dbReference>
<keyword evidence="2" id="KW-0378">Hydrolase</keyword>
<name>A0A9D2SH32_9FIRM</name>
<dbReference type="InterPro" id="IPR051532">
    <property type="entry name" value="Ester_Hydrolysis_Enzymes"/>
</dbReference>
<protein>
    <submittedName>
        <fullName evidence="2">SGNH/GDSL hydrolase family protein</fullName>
    </submittedName>
</protein>
<dbReference type="PANTHER" id="PTHR30383">
    <property type="entry name" value="THIOESTERASE 1/PROTEASE 1/LYSOPHOSPHOLIPASE L1"/>
    <property type="match status" value="1"/>
</dbReference>
<feature type="domain" description="SGNH hydrolase-type esterase" evidence="1">
    <location>
        <begin position="6"/>
        <end position="187"/>
    </location>
</feature>
<proteinExistence type="predicted"/>
<evidence type="ECO:0000259" key="1">
    <source>
        <dbReference type="Pfam" id="PF13472"/>
    </source>
</evidence>
<comment type="caution">
    <text evidence="2">The sequence shown here is derived from an EMBL/GenBank/DDBJ whole genome shotgun (WGS) entry which is preliminary data.</text>
</comment>
<dbReference type="Proteomes" id="UP000823910">
    <property type="component" value="Unassembled WGS sequence"/>
</dbReference>
<evidence type="ECO:0000313" key="2">
    <source>
        <dbReference type="EMBL" id="HJC05930.1"/>
    </source>
</evidence>
<organism evidence="2 3">
    <name type="scientific">Candidatus Enterocloster excrementipullorum</name>
    <dbReference type="NCBI Taxonomy" id="2838559"/>
    <lineage>
        <taxon>Bacteria</taxon>
        <taxon>Bacillati</taxon>
        <taxon>Bacillota</taxon>
        <taxon>Clostridia</taxon>
        <taxon>Lachnospirales</taxon>
        <taxon>Lachnospiraceae</taxon>
        <taxon>Enterocloster</taxon>
    </lineage>
</organism>
<dbReference type="AlphaFoldDB" id="A0A9D2SH32"/>
<dbReference type="GO" id="GO:0016787">
    <property type="term" value="F:hydrolase activity"/>
    <property type="evidence" value="ECO:0007669"/>
    <property type="project" value="UniProtKB-KW"/>
</dbReference>